<dbReference type="CDD" id="cd24146">
    <property type="entry name" value="nat-AmDH_N_like"/>
    <property type="match status" value="1"/>
</dbReference>
<accession>A0A1H3H019</accession>
<dbReference type="EMBL" id="FNOU01000015">
    <property type="protein sequence ID" value="SDY07979.1"/>
    <property type="molecule type" value="Genomic_DNA"/>
</dbReference>
<evidence type="ECO:0000259" key="4">
    <source>
        <dbReference type="Pfam" id="PF19328"/>
    </source>
</evidence>
<feature type="domain" description="Dihydrodipicolinate reductase N-terminal" evidence="3">
    <location>
        <begin position="8"/>
        <end position="104"/>
    </location>
</feature>
<keyword evidence="1" id="KW-0521">NADP</keyword>
<sequence>MLNHERVRVVQYGCGKMAKVIIRYLYEKGAEIVGAIDVNPDVVGMDVGIFAGLDMELGVTIQDDAEAVLDHCDANIAVVTLFSFVEDCFPHFQACLSRGINVISTCEELTDSWSTASPLTNTLDRLAKDNFCTLTGSGMEDIFWINLIGYVAGGVQNITRIEGAVSYNVEEYGLALAKAHGVDLSPEAFEETLAHPDVLEPSYVWNSNEALCRLMGWTIKSQNQKCVPYYHHSPILSQTMGKTIEPGRVIGMGAVVTTETFQGPIIETSCIGKVYGPDDGDLCDWKIIGEPDTTFSVAKPATVEHTCATIVNRIPTVINAQPGYITVDQLDRLRYLSYPMGLYVDPWN</sequence>
<dbReference type="AlphaFoldDB" id="A0A1H3H019"/>
<organism evidence="5 6">
    <name type="scientific">Eubacterium barkeri</name>
    <name type="common">Clostridium barkeri</name>
    <dbReference type="NCBI Taxonomy" id="1528"/>
    <lineage>
        <taxon>Bacteria</taxon>
        <taxon>Bacillati</taxon>
        <taxon>Bacillota</taxon>
        <taxon>Clostridia</taxon>
        <taxon>Eubacteriales</taxon>
        <taxon>Eubacteriaceae</taxon>
        <taxon>Eubacterium</taxon>
    </lineage>
</organism>
<reference evidence="6" key="1">
    <citation type="submission" date="2016-10" db="EMBL/GenBank/DDBJ databases">
        <authorList>
            <person name="Varghese N."/>
            <person name="Submissions S."/>
        </authorList>
    </citation>
    <scope>NUCLEOTIDE SEQUENCE [LARGE SCALE GENOMIC DNA]</scope>
    <source>
        <strain evidence="6">VPI 5359</strain>
    </source>
</reference>
<proteinExistence type="predicted"/>
<evidence type="ECO:0000256" key="2">
    <source>
        <dbReference type="ARBA" id="ARBA00023002"/>
    </source>
</evidence>
<dbReference type="Pfam" id="PF19328">
    <property type="entry name" value="DAP_DH_C"/>
    <property type="match status" value="1"/>
</dbReference>
<evidence type="ECO:0000259" key="3">
    <source>
        <dbReference type="Pfam" id="PF01113"/>
    </source>
</evidence>
<dbReference type="InterPro" id="IPR000846">
    <property type="entry name" value="DapB_N"/>
</dbReference>
<dbReference type="OrthoDB" id="9767616at2"/>
<gene>
    <name evidence="5" type="ORF">SAMN04488579_11567</name>
</gene>
<dbReference type="GO" id="GO:0009089">
    <property type="term" value="P:lysine biosynthetic process via diaminopimelate"/>
    <property type="evidence" value="ECO:0007669"/>
    <property type="project" value="InterPro"/>
</dbReference>
<keyword evidence="2" id="KW-0560">Oxidoreductase</keyword>
<evidence type="ECO:0000313" key="5">
    <source>
        <dbReference type="EMBL" id="SDY07979.1"/>
    </source>
</evidence>
<name>A0A1H3H019_EUBBA</name>
<keyword evidence="6" id="KW-1185">Reference proteome</keyword>
<dbReference type="Proteomes" id="UP000199652">
    <property type="component" value="Unassembled WGS sequence"/>
</dbReference>
<dbReference type="RefSeq" id="WP_090245863.1">
    <property type="nucleotide sequence ID" value="NZ_FNOU01000015.1"/>
</dbReference>
<protein>
    <submittedName>
        <fullName evidence="5">2,4-diaminopentanoate:NAD(P)+ oxidoreductase</fullName>
    </submittedName>
</protein>
<evidence type="ECO:0000313" key="6">
    <source>
        <dbReference type="Proteomes" id="UP000199652"/>
    </source>
</evidence>
<dbReference type="SUPFAM" id="SSF51735">
    <property type="entry name" value="NAD(P)-binding Rossmann-fold domains"/>
    <property type="match status" value="1"/>
</dbReference>
<feature type="domain" description="2,4-diaminopentanoate dehydrogenase C-terminal" evidence="4">
    <location>
        <begin position="147"/>
        <end position="330"/>
    </location>
</feature>
<dbReference type="InterPro" id="IPR036291">
    <property type="entry name" value="NAD(P)-bd_dom_sf"/>
</dbReference>
<evidence type="ECO:0000256" key="1">
    <source>
        <dbReference type="ARBA" id="ARBA00022857"/>
    </source>
</evidence>
<dbReference type="GO" id="GO:0008839">
    <property type="term" value="F:4-hydroxy-tetrahydrodipicolinate reductase"/>
    <property type="evidence" value="ECO:0007669"/>
    <property type="project" value="InterPro"/>
</dbReference>
<dbReference type="Pfam" id="PF01113">
    <property type="entry name" value="DapB_N"/>
    <property type="match status" value="1"/>
</dbReference>
<dbReference type="Gene3D" id="3.40.50.720">
    <property type="entry name" value="NAD(P)-binding Rossmann-like Domain"/>
    <property type="match status" value="1"/>
</dbReference>
<dbReference type="InterPro" id="IPR045760">
    <property type="entry name" value="DAP_DH_C"/>
</dbReference>